<evidence type="ECO:0000256" key="1">
    <source>
        <dbReference type="ARBA" id="ARBA00008683"/>
    </source>
</evidence>
<protein>
    <submittedName>
        <fullName evidence="6">S49 family peptidase</fullName>
    </submittedName>
</protein>
<evidence type="ECO:0000313" key="6">
    <source>
        <dbReference type="EMBL" id="MCF5056779.1"/>
    </source>
</evidence>
<feature type="domain" description="Peptidase S49" evidence="5">
    <location>
        <begin position="151"/>
        <end position="295"/>
    </location>
</feature>
<dbReference type="PANTHER" id="PTHR33209:SF1">
    <property type="entry name" value="PEPTIDASE S49 DOMAIN-CONTAINING PROTEIN"/>
    <property type="match status" value="1"/>
</dbReference>
<keyword evidence="2" id="KW-0645">Protease</keyword>
<dbReference type="PANTHER" id="PTHR33209">
    <property type="entry name" value="PROTEASE 4"/>
    <property type="match status" value="1"/>
</dbReference>
<accession>A0AAW5A305</accession>
<keyword evidence="7" id="KW-1185">Reference proteome</keyword>
<dbReference type="Gene3D" id="3.90.226.10">
    <property type="entry name" value="2-enoyl-CoA Hydratase, Chain A, domain 1"/>
    <property type="match status" value="1"/>
</dbReference>
<dbReference type="Gene3D" id="6.20.330.10">
    <property type="match status" value="1"/>
</dbReference>
<proteinExistence type="inferred from homology"/>
<gene>
    <name evidence="6" type="ORF">GIW75_07380</name>
</gene>
<evidence type="ECO:0000256" key="4">
    <source>
        <dbReference type="ARBA" id="ARBA00022825"/>
    </source>
</evidence>
<dbReference type="GO" id="GO:0008236">
    <property type="term" value="F:serine-type peptidase activity"/>
    <property type="evidence" value="ECO:0007669"/>
    <property type="project" value="UniProtKB-KW"/>
</dbReference>
<dbReference type="AlphaFoldDB" id="A0AAW5A305"/>
<comment type="similarity">
    <text evidence="1">Belongs to the peptidase S49 family.</text>
</comment>
<keyword evidence="3" id="KW-0378">Hydrolase</keyword>
<reference evidence="6 7" key="1">
    <citation type="submission" date="2019-11" db="EMBL/GenBank/DDBJ databases">
        <title>Epiphytic Pseudomonas syringae from cherry orchards.</title>
        <authorList>
            <person name="Hulin M.T."/>
        </authorList>
    </citation>
    <scope>NUCLEOTIDE SEQUENCE [LARGE SCALE GENOMIC DNA]</scope>
    <source>
        <strain evidence="6 7">PA-6-9F</strain>
    </source>
</reference>
<dbReference type="GO" id="GO:0006508">
    <property type="term" value="P:proteolysis"/>
    <property type="evidence" value="ECO:0007669"/>
    <property type="project" value="UniProtKB-KW"/>
</dbReference>
<dbReference type="CDD" id="cd07022">
    <property type="entry name" value="S49_Sppa_36K_type"/>
    <property type="match status" value="1"/>
</dbReference>
<dbReference type="InterPro" id="IPR029045">
    <property type="entry name" value="ClpP/crotonase-like_dom_sf"/>
</dbReference>
<evidence type="ECO:0000256" key="3">
    <source>
        <dbReference type="ARBA" id="ARBA00022801"/>
    </source>
</evidence>
<dbReference type="Pfam" id="PF01343">
    <property type="entry name" value="Peptidase_S49"/>
    <property type="match status" value="1"/>
</dbReference>
<dbReference type="Proteomes" id="UP000814172">
    <property type="component" value="Unassembled WGS sequence"/>
</dbReference>
<organism evidence="6 7">
    <name type="scientific">Pseudomonas proteolytica</name>
    <dbReference type="NCBI Taxonomy" id="219574"/>
    <lineage>
        <taxon>Bacteria</taxon>
        <taxon>Pseudomonadati</taxon>
        <taxon>Pseudomonadota</taxon>
        <taxon>Gammaproteobacteria</taxon>
        <taxon>Pseudomonadales</taxon>
        <taxon>Pseudomonadaceae</taxon>
        <taxon>Pseudomonas</taxon>
    </lineage>
</organism>
<comment type="caution">
    <text evidence="6">The sequence shown here is derived from an EMBL/GenBank/DDBJ whole genome shotgun (WGS) entry which is preliminary data.</text>
</comment>
<evidence type="ECO:0000256" key="2">
    <source>
        <dbReference type="ARBA" id="ARBA00022670"/>
    </source>
</evidence>
<sequence length="327" mass="35219">MKRHLRAASLLFNQPLLVTPDMLDLGMRWANNTMSLNIVNLDMGVLSGISAEPKLFYDDDDYERRVIEREEQRRAAIGQTGVEVIPVSGVLVSRGSHLAACETMTSYEDLRRMINTAVADPMVEHIVLDIDSPGGSAVGAFELAADIRAATQIKPITGLVNFMAYSGGYLLAAACTEVVVSLTSGVGSIGVIASHMDRSRMLEGAGVKVTTVYAGAHKNDMSPDEPLTDQSLQVLNTLVQESYQLFTSHVAEYRNRDVADIIATEAACYRGPAALAAGLADRLQTPQLTVDNLSRAVAASRSQRQSGVQARQRISVQAAAMNIQAQL</sequence>
<dbReference type="RefSeq" id="WP_236299227.1">
    <property type="nucleotide sequence ID" value="NZ_WKEB01000104.1"/>
</dbReference>
<evidence type="ECO:0000259" key="5">
    <source>
        <dbReference type="Pfam" id="PF01343"/>
    </source>
</evidence>
<dbReference type="SUPFAM" id="SSF52096">
    <property type="entry name" value="ClpP/crotonase"/>
    <property type="match status" value="1"/>
</dbReference>
<dbReference type="EMBL" id="WKEW01000016">
    <property type="protein sequence ID" value="MCF5056779.1"/>
    <property type="molecule type" value="Genomic_DNA"/>
</dbReference>
<evidence type="ECO:0000313" key="7">
    <source>
        <dbReference type="Proteomes" id="UP000814172"/>
    </source>
</evidence>
<name>A0AAW5A305_9PSED</name>
<keyword evidence="4" id="KW-0720">Serine protease</keyword>
<dbReference type="InterPro" id="IPR033855">
    <property type="entry name" value="Protein_C"/>
</dbReference>
<dbReference type="InterPro" id="IPR002142">
    <property type="entry name" value="Peptidase_S49"/>
</dbReference>